<dbReference type="Proteomes" id="UP000785679">
    <property type="component" value="Unassembled WGS sequence"/>
</dbReference>
<organism evidence="1 2">
    <name type="scientific">Halteria grandinella</name>
    <dbReference type="NCBI Taxonomy" id="5974"/>
    <lineage>
        <taxon>Eukaryota</taxon>
        <taxon>Sar</taxon>
        <taxon>Alveolata</taxon>
        <taxon>Ciliophora</taxon>
        <taxon>Intramacronucleata</taxon>
        <taxon>Spirotrichea</taxon>
        <taxon>Stichotrichia</taxon>
        <taxon>Sporadotrichida</taxon>
        <taxon>Halteriidae</taxon>
        <taxon>Halteria</taxon>
    </lineage>
</organism>
<dbReference type="AlphaFoldDB" id="A0A8J8SYH9"/>
<sequence length="198" mass="23037">MFKKAGEVKVKEKSVKIDPLATPQSTLLEITQQVDELERFLLKMEHDKKECIKRVLSLKKAGDQRGAILQLRLSKILDIPLITYESLLFSLKEHQLMLQTAIIETNCQRLTETSLFMIEQLNKGLNLEYLEGAKEKLEDMSADVSERRDFYINRVRKSGEEDELLDEINEIEAQFAAEEVEFRAMSMHQPQVIEHLMR</sequence>
<reference evidence="1" key="1">
    <citation type="submission" date="2019-06" db="EMBL/GenBank/DDBJ databases">
        <authorList>
            <person name="Zheng W."/>
        </authorList>
    </citation>
    <scope>NUCLEOTIDE SEQUENCE</scope>
    <source>
        <strain evidence="1">QDHG01</strain>
    </source>
</reference>
<dbReference type="OrthoDB" id="5592979at2759"/>
<keyword evidence="2" id="KW-1185">Reference proteome</keyword>
<gene>
    <name evidence="1" type="ORF">FGO68_gene6616</name>
</gene>
<comment type="caution">
    <text evidence="1">The sequence shown here is derived from an EMBL/GenBank/DDBJ whole genome shotgun (WGS) entry which is preliminary data.</text>
</comment>
<accession>A0A8J8SYH9</accession>
<dbReference type="EMBL" id="RRYP01015347">
    <property type="protein sequence ID" value="TNV75542.1"/>
    <property type="molecule type" value="Genomic_DNA"/>
</dbReference>
<name>A0A8J8SYH9_HALGN</name>
<proteinExistence type="predicted"/>
<evidence type="ECO:0000313" key="2">
    <source>
        <dbReference type="Proteomes" id="UP000785679"/>
    </source>
</evidence>
<protein>
    <submittedName>
        <fullName evidence="1">Uncharacterized protein</fullName>
    </submittedName>
</protein>
<evidence type="ECO:0000313" key="1">
    <source>
        <dbReference type="EMBL" id="TNV75542.1"/>
    </source>
</evidence>